<keyword evidence="26" id="KW-1185">Reference proteome</keyword>
<evidence type="ECO:0000256" key="5">
    <source>
        <dbReference type="ARBA" id="ARBA00022481"/>
    </source>
</evidence>
<feature type="compositionally biased region" description="Basic and acidic residues" evidence="22">
    <location>
        <begin position="290"/>
        <end position="309"/>
    </location>
</feature>
<dbReference type="GO" id="GO:0030057">
    <property type="term" value="C:desmosome"/>
    <property type="evidence" value="ECO:0007669"/>
    <property type="project" value="UniProtKB-SubCell"/>
</dbReference>
<feature type="compositionally biased region" description="Polar residues" evidence="22">
    <location>
        <begin position="419"/>
        <end position="430"/>
    </location>
</feature>
<feature type="region of interest" description="Disordered" evidence="22">
    <location>
        <begin position="290"/>
        <end position="659"/>
    </location>
</feature>
<evidence type="ECO:0000256" key="20">
    <source>
        <dbReference type="ARBA" id="ARBA00025916"/>
    </source>
</evidence>
<dbReference type="AlphaFoldDB" id="A0AAV4BFN4"/>
<evidence type="ECO:0000256" key="16">
    <source>
        <dbReference type="ARBA" id="ARBA00023159"/>
    </source>
</evidence>
<feature type="compositionally biased region" description="Acidic residues" evidence="22">
    <location>
        <begin position="406"/>
        <end position="418"/>
    </location>
</feature>
<feature type="compositionally biased region" description="Basic and acidic residues" evidence="22">
    <location>
        <begin position="101"/>
        <end position="116"/>
    </location>
</feature>
<evidence type="ECO:0000256" key="11">
    <source>
        <dbReference type="ARBA" id="ARBA00022949"/>
    </source>
</evidence>
<dbReference type="Proteomes" id="UP000735302">
    <property type="component" value="Unassembled WGS sequence"/>
</dbReference>
<dbReference type="EMBL" id="BLXT01004926">
    <property type="protein sequence ID" value="GFO18072.1"/>
    <property type="molecule type" value="Genomic_DNA"/>
</dbReference>
<feature type="compositionally biased region" description="Acidic residues" evidence="22">
    <location>
        <begin position="355"/>
        <end position="367"/>
    </location>
</feature>
<evidence type="ECO:0000256" key="7">
    <source>
        <dbReference type="ARBA" id="ARBA00022553"/>
    </source>
</evidence>
<evidence type="ECO:0000256" key="21">
    <source>
        <dbReference type="SAM" id="Coils"/>
    </source>
</evidence>
<accession>A0AAV4BFN4</accession>
<keyword evidence="11" id="KW-0965">Cell junction</keyword>
<evidence type="ECO:0000256" key="15">
    <source>
        <dbReference type="ARBA" id="ARBA00023125"/>
    </source>
</evidence>
<evidence type="ECO:0000256" key="12">
    <source>
        <dbReference type="ARBA" id="ARBA00022990"/>
    </source>
</evidence>
<feature type="compositionally biased region" description="Acidic residues" evidence="22">
    <location>
        <begin position="641"/>
        <end position="652"/>
    </location>
</feature>
<feature type="domain" description="Pinin/SDK/MemA protein" evidence="23">
    <location>
        <begin position="146"/>
        <end position="269"/>
    </location>
</feature>
<sequence length="659" mass="76423">MAELRGVDVLQNEIEKSKDKLRGYNENIRKLTGRDPTRPGVRRLLSGDRLGEEDGFQNRISRGRGRLFGLARRSIMEDTGPPSKRRAVGGAFSRLGPAPMRRRDREDSPYEEELPHKLSVQSSVVTTSRDAKNRDEIMQEQTKDKEGMQRNRRMFGLLLGTLNKFKTESKTLETKDVRRKKIEEKLEEKAEKERKKFKQETKLLMEEMHLEQSKISRLEQKMEMVQEHADREAEMMKLKNFIATKAKPRIFWKPVQMTTATENKMKDSKKFVDDLLQEGKDRLDKEILELMERENKREERIKMRLREDGLLGNEEEEDAEGDTISREGSGRVVVESRDSNSSKSVTDRLGRKVGDEEEEEEEEEEGELVTPEESRRKPRRTVVLDTEEKEMSEPEEGKEKENYQMDTEEKDVEEESQPEENISNRRTVSLDNGKDVDKDDEVVNRHAGKIQRQSSDGADRSNSVNERERRKSGEKRESGKDRSRHRESKSNRRTNTDERLTEPSEEKDKQHRMRERVRDRSTERERRKHRHGDGRRDSRERSRRESRDERRDHKKGKRQTRTNSDSDENSRAVSIKKEREEEDAGKTRRKASKSSGSDDDDDGGDDVVVKKEVEAPRRSSEGQSRGDGAGDAASPVKLDGDGDIDEALDTEENGAALES</sequence>
<evidence type="ECO:0000256" key="19">
    <source>
        <dbReference type="ARBA" id="ARBA00023242"/>
    </source>
</evidence>
<organism evidence="25 26">
    <name type="scientific">Plakobranchus ocellatus</name>
    <dbReference type="NCBI Taxonomy" id="259542"/>
    <lineage>
        <taxon>Eukaryota</taxon>
        <taxon>Metazoa</taxon>
        <taxon>Spiralia</taxon>
        <taxon>Lophotrochozoa</taxon>
        <taxon>Mollusca</taxon>
        <taxon>Gastropoda</taxon>
        <taxon>Heterobranchia</taxon>
        <taxon>Euthyneura</taxon>
        <taxon>Panpulmonata</taxon>
        <taxon>Sacoglossa</taxon>
        <taxon>Placobranchoidea</taxon>
        <taxon>Plakobranchidae</taxon>
        <taxon>Plakobranchus</taxon>
    </lineage>
</organism>
<reference evidence="25 26" key="1">
    <citation type="journal article" date="2021" name="Elife">
        <title>Chloroplast acquisition without the gene transfer in kleptoplastic sea slugs, Plakobranchus ocellatus.</title>
        <authorList>
            <person name="Maeda T."/>
            <person name="Takahashi S."/>
            <person name="Yoshida T."/>
            <person name="Shimamura S."/>
            <person name="Takaki Y."/>
            <person name="Nagai Y."/>
            <person name="Toyoda A."/>
            <person name="Suzuki Y."/>
            <person name="Arimoto A."/>
            <person name="Ishii H."/>
            <person name="Satoh N."/>
            <person name="Nishiyama T."/>
            <person name="Hasebe M."/>
            <person name="Maruyama T."/>
            <person name="Minagawa J."/>
            <person name="Obokata J."/>
            <person name="Shigenobu S."/>
        </authorList>
    </citation>
    <scope>NUCLEOTIDE SEQUENCE [LARGE SCALE GENOMIC DNA]</scope>
</reference>
<feature type="compositionally biased region" description="Basic and acidic residues" evidence="22">
    <location>
        <begin position="534"/>
        <end position="551"/>
    </location>
</feature>
<name>A0AAV4BFN4_9GAST</name>
<keyword evidence="7" id="KW-0597">Phosphoprotein</keyword>
<dbReference type="Pfam" id="PF04696">
    <property type="entry name" value="Pinin_SDK_memA"/>
    <property type="match status" value="1"/>
</dbReference>
<feature type="domain" description="Pinin/SDK" evidence="24">
    <location>
        <begin position="7"/>
        <end position="138"/>
    </location>
</feature>
<evidence type="ECO:0000256" key="18">
    <source>
        <dbReference type="ARBA" id="ARBA00023187"/>
    </source>
</evidence>
<evidence type="ECO:0000256" key="9">
    <source>
        <dbReference type="ARBA" id="ARBA00022728"/>
    </source>
</evidence>
<gene>
    <name evidence="25" type="ORF">PoB_004457700</name>
</gene>
<evidence type="ECO:0000313" key="26">
    <source>
        <dbReference type="Proteomes" id="UP000735302"/>
    </source>
</evidence>
<feature type="compositionally biased region" description="Basic and acidic residues" evidence="22">
    <location>
        <begin position="607"/>
        <end position="620"/>
    </location>
</feature>
<feature type="region of interest" description="Disordered" evidence="22">
    <location>
        <begin position="75"/>
        <end position="128"/>
    </location>
</feature>
<evidence type="ECO:0000256" key="14">
    <source>
        <dbReference type="ARBA" id="ARBA00023054"/>
    </source>
</evidence>
<keyword evidence="9" id="KW-0747">Spliceosome</keyword>
<keyword evidence="8" id="KW-0507">mRNA processing</keyword>
<evidence type="ECO:0000256" key="13">
    <source>
        <dbReference type="ARBA" id="ARBA00023015"/>
    </source>
</evidence>
<keyword evidence="15 25" id="KW-0238">DNA-binding</keyword>
<comment type="similarity">
    <text evidence="3">Belongs to the pinin family.</text>
</comment>
<keyword evidence="25" id="KW-0371">Homeobox</keyword>
<dbReference type="GO" id="GO:0006397">
    <property type="term" value="P:mRNA processing"/>
    <property type="evidence" value="ECO:0007669"/>
    <property type="project" value="UniProtKB-KW"/>
</dbReference>
<feature type="compositionally biased region" description="Basic and acidic residues" evidence="22">
    <location>
        <begin position="488"/>
        <end position="509"/>
    </location>
</feature>
<dbReference type="PANTHER" id="PTHR12707:SF0">
    <property type="entry name" value="PININ"/>
    <property type="match status" value="1"/>
</dbReference>
<feature type="compositionally biased region" description="Basic and acidic residues" evidence="22">
    <location>
        <begin position="432"/>
        <end position="444"/>
    </location>
</feature>
<protein>
    <recommendedName>
        <fullName evidence="4">Pinin</fullName>
    </recommendedName>
</protein>
<feature type="compositionally biased region" description="Basic and acidic residues" evidence="22">
    <location>
        <begin position="323"/>
        <end position="354"/>
    </location>
</feature>
<feature type="compositionally biased region" description="Polar residues" evidence="22">
    <location>
        <begin position="119"/>
        <end position="128"/>
    </location>
</feature>
<dbReference type="InterPro" id="IPR006787">
    <property type="entry name" value="Pinin_SDK_N"/>
</dbReference>
<evidence type="ECO:0000256" key="1">
    <source>
        <dbReference type="ARBA" id="ARBA00004324"/>
    </source>
</evidence>
<dbReference type="Pfam" id="PF04697">
    <property type="entry name" value="Pinin_SDK_N"/>
    <property type="match status" value="1"/>
</dbReference>
<comment type="subunit">
    <text evidence="20">Found in a mRNA splicing-dependent exon junction complex (EJC). Found in a complex with SR proteins. Found in a mRNP complex with RNPS1. Component of the PSAP complex consisting of RNPS1, SAP18 and PNN. Interacts with PNISR, CTBP1, CTBP2, KRT8, KRT18, KRT19, PS1D/PNO40, PPIG, RNPS1, SFRS4 and SRRM2. Identified in the spliceosome C complex.</text>
</comment>
<keyword evidence="6" id="KW-1017">Isopeptide bond</keyword>
<keyword evidence="12" id="KW-0007">Acetylation</keyword>
<dbReference type="InterPro" id="IPR006786">
    <property type="entry name" value="Pinin_SDK_MemA"/>
</dbReference>
<comment type="subcellular location">
    <subcellularLocation>
        <location evidence="2">Cell junction</location>
        <location evidence="2">Desmosome</location>
    </subcellularLocation>
    <subcellularLocation>
        <location evidence="1">Nucleus speckle</location>
    </subcellularLocation>
</comment>
<dbReference type="PANTHER" id="PTHR12707">
    <property type="entry name" value="PINN"/>
    <property type="match status" value="1"/>
</dbReference>
<evidence type="ECO:0000256" key="10">
    <source>
        <dbReference type="ARBA" id="ARBA00022843"/>
    </source>
</evidence>
<proteinExistence type="inferred from homology"/>
<dbReference type="GO" id="GO:0003677">
    <property type="term" value="F:DNA binding"/>
    <property type="evidence" value="ECO:0007669"/>
    <property type="project" value="UniProtKB-KW"/>
</dbReference>
<keyword evidence="16" id="KW-0010">Activator</keyword>
<evidence type="ECO:0000256" key="22">
    <source>
        <dbReference type="SAM" id="MobiDB-lite"/>
    </source>
</evidence>
<evidence type="ECO:0000256" key="8">
    <source>
        <dbReference type="ARBA" id="ARBA00022664"/>
    </source>
</evidence>
<feature type="compositionally biased region" description="Basic and acidic residues" evidence="22">
    <location>
        <begin position="516"/>
        <end position="525"/>
    </location>
</feature>
<evidence type="ECO:0000256" key="3">
    <source>
        <dbReference type="ARBA" id="ARBA00010386"/>
    </source>
</evidence>
<evidence type="ECO:0000256" key="17">
    <source>
        <dbReference type="ARBA" id="ARBA00023163"/>
    </source>
</evidence>
<feature type="compositionally biased region" description="Polar residues" evidence="22">
    <location>
        <begin position="451"/>
        <end position="464"/>
    </location>
</feature>
<evidence type="ECO:0000256" key="6">
    <source>
        <dbReference type="ARBA" id="ARBA00022499"/>
    </source>
</evidence>
<evidence type="ECO:0000259" key="23">
    <source>
        <dbReference type="Pfam" id="PF04696"/>
    </source>
</evidence>
<evidence type="ECO:0000313" key="25">
    <source>
        <dbReference type="EMBL" id="GFO18072.1"/>
    </source>
</evidence>
<dbReference type="GO" id="GO:0016607">
    <property type="term" value="C:nuclear speck"/>
    <property type="evidence" value="ECO:0007669"/>
    <property type="project" value="UniProtKB-SubCell"/>
</dbReference>
<keyword evidence="19" id="KW-0539">Nucleus</keyword>
<evidence type="ECO:0000256" key="2">
    <source>
        <dbReference type="ARBA" id="ARBA00004568"/>
    </source>
</evidence>
<keyword evidence="17" id="KW-0804">Transcription</keyword>
<comment type="caution">
    <text evidence="25">The sequence shown here is derived from an EMBL/GenBank/DDBJ whole genome shotgun (WGS) entry which is preliminary data.</text>
</comment>
<evidence type="ECO:0000256" key="4">
    <source>
        <dbReference type="ARBA" id="ARBA00020056"/>
    </source>
</evidence>
<feature type="coiled-coil region" evidence="21">
    <location>
        <begin position="7"/>
        <end position="34"/>
    </location>
</feature>
<dbReference type="InterPro" id="IPR039853">
    <property type="entry name" value="Pinin"/>
</dbReference>
<feature type="coiled-coil region" evidence="21">
    <location>
        <begin position="172"/>
        <end position="235"/>
    </location>
</feature>
<dbReference type="GO" id="GO:0071013">
    <property type="term" value="C:catalytic step 2 spliceosome"/>
    <property type="evidence" value="ECO:0007669"/>
    <property type="project" value="TreeGrafter"/>
</dbReference>
<feature type="compositionally biased region" description="Basic and acidic residues" evidence="22">
    <location>
        <begin position="465"/>
        <end position="481"/>
    </location>
</feature>
<keyword evidence="13" id="KW-0805">Transcription regulation</keyword>
<feature type="compositionally biased region" description="Basic and acidic residues" evidence="22">
    <location>
        <begin position="389"/>
        <end position="403"/>
    </location>
</feature>
<evidence type="ECO:0000259" key="24">
    <source>
        <dbReference type="Pfam" id="PF04697"/>
    </source>
</evidence>
<keyword evidence="10" id="KW-0832">Ubl conjugation</keyword>
<keyword evidence="5" id="KW-0488">Methylation</keyword>
<keyword evidence="18" id="KW-0508">mRNA splicing</keyword>
<dbReference type="GO" id="GO:0008380">
    <property type="term" value="P:RNA splicing"/>
    <property type="evidence" value="ECO:0007669"/>
    <property type="project" value="UniProtKB-KW"/>
</dbReference>
<keyword evidence="14 21" id="KW-0175">Coiled coil</keyword>